<dbReference type="InterPro" id="IPR002941">
    <property type="entry name" value="DNA_methylase_N4/N6"/>
</dbReference>
<keyword evidence="1" id="KW-0489">Methyltransferase</keyword>
<evidence type="ECO:0000313" key="4">
    <source>
        <dbReference type="EMBL" id="QHS95163.1"/>
    </source>
</evidence>
<sequence>MSEVKQTKEQRKEEHKNMMTEVNNETTEDVINDNYKLFMGDCIEKMSLIEDDSVDLVLCDLPYGTTKCKWDTIIDINKLWEHYKRIVRKPHGVVLLFGQQPFTSILISSNYEWYKYNLIWKKNKTTQFLLANYRPMKCTEDICVFSSGGAAAASRHKGNMTYNPQGLQPVNIKKKNSKERIGKMLNQTHHLGPNNKLTSDSEYTQKFTNYPNELIEFDVEFDTIHETQKPVKLIEYLILTYSNEGETVLDNTMGSGTTGIGCMNTKRKFIGIELEEKYYKLSKYRINKCLV</sequence>
<evidence type="ECO:0000259" key="3">
    <source>
        <dbReference type="Pfam" id="PF01555"/>
    </source>
</evidence>
<keyword evidence="2" id="KW-0808">Transferase</keyword>
<name>A0A6C0BV82_9ZZZZ</name>
<dbReference type="InterPro" id="IPR001091">
    <property type="entry name" value="RM_Methyltransferase"/>
</dbReference>
<evidence type="ECO:0000256" key="2">
    <source>
        <dbReference type="ARBA" id="ARBA00022679"/>
    </source>
</evidence>
<dbReference type="EMBL" id="MN739243">
    <property type="protein sequence ID" value="QHS95163.1"/>
    <property type="molecule type" value="Genomic_DNA"/>
</dbReference>
<dbReference type="GO" id="GO:0003677">
    <property type="term" value="F:DNA binding"/>
    <property type="evidence" value="ECO:0007669"/>
    <property type="project" value="InterPro"/>
</dbReference>
<dbReference type="AlphaFoldDB" id="A0A6C0BV82"/>
<dbReference type="PRINTS" id="PR00508">
    <property type="entry name" value="S21N4MTFRASE"/>
</dbReference>
<reference evidence="4" key="1">
    <citation type="journal article" date="2020" name="Nature">
        <title>Giant virus diversity and host interactions through global metagenomics.</title>
        <authorList>
            <person name="Schulz F."/>
            <person name="Roux S."/>
            <person name="Paez-Espino D."/>
            <person name="Jungbluth S."/>
            <person name="Walsh D.A."/>
            <person name="Denef V.J."/>
            <person name="McMahon K.D."/>
            <person name="Konstantinidis K.T."/>
            <person name="Eloe-Fadrosh E.A."/>
            <person name="Kyrpides N.C."/>
            <person name="Woyke T."/>
        </authorList>
    </citation>
    <scope>NUCLEOTIDE SEQUENCE</scope>
    <source>
        <strain evidence="4">GVMAG-M-3300018428-16</strain>
    </source>
</reference>
<dbReference type="SUPFAM" id="SSF53335">
    <property type="entry name" value="S-adenosyl-L-methionine-dependent methyltransferases"/>
    <property type="match status" value="1"/>
</dbReference>
<organism evidence="4">
    <name type="scientific">viral metagenome</name>
    <dbReference type="NCBI Taxonomy" id="1070528"/>
    <lineage>
        <taxon>unclassified sequences</taxon>
        <taxon>metagenomes</taxon>
        <taxon>organismal metagenomes</taxon>
    </lineage>
</organism>
<dbReference type="Gene3D" id="3.40.50.150">
    <property type="entry name" value="Vaccinia Virus protein VP39"/>
    <property type="match status" value="1"/>
</dbReference>
<evidence type="ECO:0000256" key="1">
    <source>
        <dbReference type="ARBA" id="ARBA00022603"/>
    </source>
</evidence>
<dbReference type="InterPro" id="IPR029063">
    <property type="entry name" value="SAM-dependent_MTases_sf"/>
</dbReference>
<dbReference type="GO" id="GO:0032259">
    <property type="term" value="P:methylation"/>
    <property type="evidence" value="ECO:0007669"/>
    <property type="project" value="UniProtKB-KW"/>
</dbReference>
<dbReference type="GO" id="GO:0008170">
    <property type="term" value="F:N-methyltransferase activity"/>
    <property type="evidence" value="ECO:0007669"/>
    <property type="project" value="InterPro"/>
</dbReference>
<feature type="domain" description="DNA methylase N-4/N-6" evidence="3">
    <location>
        <begin position="54"/>
        <end position="283"/>
    </location>
</feature>
<dbReference type="Pfam" id="PF01555">
    <property type="entry name" value="N6_N4_Mtase"/>
    <property type="match status" value="1"/>
</dbReference>
<proteinExistence type="predicted"/>
<protein>
    <recommendedName>
        <fullName evidence="3">DNA methylase N-4/N-6 domain-containing protein</fullName>
    </recommendedName>
</protein>
<accession>A0A6C0BV82</accession>